<name>H0JL82_9NOCA</name>
<organism evidence="3 4">
    <name type="scientific">Rhodococcus pyridinivorans AK37</name>
    <dbReference type="NCBI Taxonomy" id="1114960"/>
    <lineage>
        <taxon>Bacteria</taxon>
        <taxon>Bacillati</taxon>
        <taxon>Actinomycetota</taxon>
        <taxon>Actinomycetes</taxon>
        <taxon>Mycobacteriales</taxon>
        <taxon>Nocardiaceae</taxon>
        <taxon>Rhodococcus</taxon>
    </lineage>
</organism>
<accession>H0JL82</accession>
<evidence type="ECO:0000256" key="1">
    <source>
        <dbReference type="SAM" id="MobiDB-lite"/>
    </source>
</evidence>
<feature type="domain" description="HTH cro/C1-type" evidence="2">
    <location>
        <begin position="13"/>
        <end position="60"/>
    </location>
</feature>
<dbReference type="RefSeq" id="WP_006550338.1">
    <property type="nucleotide sequence ID" value="NZ_AHBW01000026.1"/>
</dbReference>
<gene>
    <name evidence="3" type="ORF">AK37_01677</name>
</gene>
<comment type="caution">
    <text evidence="3">The sequence shown here is derived from an EMBL/GenBank/DDBJ whole genome shotgun (WGS) entry which is preliminary data.</text>
</comment>
<dbReference type="AlphaFoldDB" id="H0JL82"/>
<dbReference type="PATRIC" id="fig|1114960.4.peg.326"/>
<dbReference type="PROSITE" id="PS50943">
    <property type="entry name" value="HTH_CROC1"/>
    <property type="match status" value="1"/>
</dbReference>
<dbReference type="InterPro" id="IPR001387">
    <property type="entry name" value="Cro/C1-type_HTH"/>
</dbReference>
<dbReference type="Proteomes" id="UP000005064">
    <property type="component" value="Unassembled WGS sequence"/>
</dbReference>
<feature type="region of interest" description="Disordered" evidence="1">
    <location>
        <begin position="103"/>
        <end position="126"/>
    </location>
</feature>
<protein>
    <recommendedName>
        <fullName evidence="2">HTH cro/C1-type domain-containing protein</fullName>
    </recommendedName>
</protein>
<dbReference type="CDD" id="cd00093">
    <property type="entry name" value="HTH_XRE"/>
    <property type="match status" value="1"/>
</dbReference>
<evidence type="ECO:0000259" key="2">
    <source>
        <dbReference type="PROSITE" id="PS50943"/>
    </source>
</evidence>
<reference evidence="3 4" key="1">
    <citation type="submission" date="2011-12" db="EMBL/GenBank/DDBJ databases">
        <authorList>
            <person name="Kriszt B."/>
            <person name="Tancsics A."/>
            <person name="Cserhati M."/>
            <person name="Toth A."/>
            <person name="Nagy I."/>
            <person name="Horvath B."/>
            <person name="Tamura T."/>
            <person name="Kukolya J."/>
            <person name="Szoboszlay S."/>
        </authorList>
    </citation>
    <scope>NUCLEOTIDE SEQUENCE [LARGE SCALE GENOMIC DNA]</scope>
    <source>
        <strain evidence="3 4">AK37</strain>
    </source>
</reference>
<sequence length="154" mass="17145">MSDQRAWFSEVTRRRITVTEIAEHLGVSRKTAQNRLAEGLSADDLIALARALHVSPIDALVELDKLEYSEVYGFLEGEGKLVETATEGELALELATRLNPTLQWRTPGRTGGTVHQLKPQSAPTLEDLEGEEYVAMTRGDDEYDDDSTDHDYTP</sequence>
<evidence type="ECO:0000313" key="3">
    <source>
        <dbReference type="EMBL" id="EHK86417.1"/>
    </source>
</evidence>
<dbReference type="EMBL" id="AHBW01000026">
    <property type="protein sequence ID" value="EHK86417.1"/>
    <property type="molecule type" value="Genomic_DNA"/>
</dbReference>
<proteinExistence type="predicted"/>
<evidence type="ECO:0000313" key="4">
    <source>
        <dbReference type="Proteomes" id="UP000005064"/>
    </source>
</evidence>